<dbReference type="Pfam" id="PF01734">
    <property type="entry name" value="Patatin"/>
    <property type="match status" value="1"/>
</dbReference>
<dbReference type="GO" id="GO:0016787">
    <property type="term" value="F:hydrolase activity"/>
    <property type="evidence" value="ECO:0007669"/>
    <property type="project" value="UniProtKB-UniRule"/>
</dbReference>
<evidence type="ECO:0000313" key="6">
    <source>
        <dbReference type="EMBL" id="KAB0577771.1"/>
    </source>
</evidence>
<feature type="transmembrane region" description="Helical" evidence="4">
    <location>
        <begin position="12"/>
        <end position="32"/>
    </location>
</feature>
<dbReference type="Pfam" id="PF11856">
    <property type="entry name" value="DUF3376"/>
    <property type="match status" value="1"/>
</dbReference>
<feature type="short sequence motif" description="DGA/G" evidence="2">
    <location>
        <begin position="322"/>
        <end position="324"/>
    </location>
</feature>
<dbReference type="AlphaFoldDB" id="A0A643F923"/>
<keyword evidence="4" id="KW-0472">Membrane</keyword>
<keyword evidence="1 2" id="KW-0443">Lipid metabolism</keyword>
<feature type="transmembrane region" description="Helical" evidence="4">
    <location>
        <begin position="1080"/>
        <end position="1101"/>
    </location>
</feature>
<dbReference type="PROSITE" id="PS51635">
    <property type="entry name" value="PNPLA"/>
    <property type="match status" value="1"/>
</dbReference>
<accession>A0A643F923</accession>
<keyword evidence="2" id="KW-0442">Lipid degradation</keyword>
<keyword evidence="4" id="KW-0812">Transmembrane</keyword>
<keyword evidence="7" id="KW-1185">Reference proteome</keyword>
<feature type="transmembrane region" description="Helical" evidence="4">
    <location>
        <begin position="993"/>
        <end position="1011"/>
    </location>
</feature>
<feature type="active site" description="Proton acceptor" evidence="2">
    <location>
        <position position="322"/>
    </location>
</feature>
<dbReference type="Proteomes" id="UP000430120">
    <property type="component" value="Unassembled WGS sequence"/>
</dbReference>
<dbReference type="Gene3D" id="3.40.1090.10">
    <property type="entry name" value="Cytosolic phospholipase A2 catalytic domain"/>
    <property type="match status" value="1"/>
</dbReference>
<feature type="transmembrane region" description="Helical" evidence="4">
    <location>
        <begin position="1049"/>
        <end position="1068"/>
    </location>
</feature>
<feature type="short sequence motif" description="GXSXG" evidence="2">
    <location>
        <begin position="108"/>
        <end position="112"/>
    </location>
</feature>
<feature type="transmembrane region" description="Helical" evidence="4">
    <location>
        <begin position="1023"/>
        <end position="1043"/>
    </location>
</feature>
<keyword evidence="2" id="KW-0378">Hydrolase</keyword>
<dbReference type="SUPFAM" id="SSF52151">
    <property type="entry name" value="FabD/lysophospholipase-like"/>
    <property type="match status" value="1"/>
</dbReference>
<dbReference type="NCBIfam" id="TIGR03607">
    <property type="entry name" value="patatin-like protein"/>
    <property type="match status" value="1"/>
</dbReference>
<evidence type="ECO:0000259" key="5">
    <source>
        <dbReference type="PROSITE" id="PS51635"/>
    </source>
</evidence>
<dbReference type="InterPro" id="IPR016035">
    <property type="entry name" value="Acyl_Trfase/lysoPLipase"/>
</dbReference>
<evidence type="ECO:0000256" key="1">
    <source>
        <dbReference type="ARBA" id="ARBA00023098"/>
    </source>
</evidence>
<dbReference type="GO" id="GO:0016042">
    <property type="term" value="P:lipid catabolic process"/>
    <property type="evidence" value="ECO:0007669"/>
    <property type="project" value="UniProtKB-UniRule"/>
</dbReference>
<gene>
    <name evidence="6" type="ORF">F7Q92_16010</name>
</gene>
<dbReference type="InterPro" id="IPR019894">
    <property type="entry name" value="Patatin-related_protein"/>
</dbReference>
<protein>
    <submittedName>
        <fullName evidence="6">Patatin-like protein</fullName>
    </submittedName>
</protein>
<feature type="domain" description="PNPLA" evidence="5">
    <location>
        <begin position="16"/>
        <end position="335"/>
    </location>
</feature>
<feature type="active site" description="Nucleophile" evidence="2">
    <location>
        <position position="110"/>
    </location>
</feature>
<dbReference type="EMBL" id="VZPB01000044">
    <property type="protein sequence ID" value="KAB0577771.1"/>
    <property type="molecule type" value="Genomic_DNA"/>
</dbReference>
<keyword evidence="4" id="KW-1133">Transmembrane helix</keyword>
<evidence type="ECO:0000313" key="7">
    <source>
        <dbReference type="Proteomes" id="UP000430120"/>
    </source>
</evidence>
<reference evidence="6 7" key="1">
    <citation type="submission" date="2019-09" db="EMBL/GenBank/DDBJ databases">
        <title>Draft genome sequences of 48 bacterial type strains from the CCUG.</title>
        <authorList>
            <person name="Tunovic T."/>
            <person name="Pineiro-Iglesias B."/>
            <person name="Unosson C."/>
            <person name="Inganas E."/>
            <person name="Ohlen M."/>
            <person name="Cardew S."/>
            <person name="Jensie-Markopoulos S."/>
            <person name="Salva-Serra F."/>
            <person name="Jaen-Luchoro D."/>
            <person name="Karlsson R."/>
            <person name="Svensson-Stadler L."/>
            <person name="Chun J."/>
            <person name="Moore E."/>
        </authorList>
    </citation>
    <scope>NUCLEOTIDE SEQUENCE [LARGE SCALE GENOMIC DNA]</scope>
    <source>
        <strain evidence="6 7">CCUG 30977</strain>
    </source>
</reference>
<name>A0A643F923_IDEDE</name>
<comment type="caution">
    <text evidence="6">The sequence shown here is derived from an EMBL/GenBank/DDBJ whole genome shotgun (WGS) entry which is preliminary data.</text>
</comment>
<sequence length="1152" mass="126725">MADTRPDYASEVRFGLVMYGGVALAIYINGVANELYELACATPKRGDVPAPEGSTRAVYRRLSWLLRDPALRSAYLAHLDGQGADPFAAGDPPDSDTRVRFVVDVISGTSAGGINGIFLAKALAQGQAFAPLKTLWVQEGDIARLINDKASYEGIEFAKREGAPQSLLNSDRMYLKLLQAMEDMAQAVPPVGQDESALSDELDLFVTTTDIRGAVVPLRLADKVVYEKRHKQVMQLQYRGAGGRTLYSDFRTELTPFLAFAARCTSSFPFAFEPMSVDDALRLARLRPGGGGLEVSAWRGYLKGLSADDLASGQWQRRAFGDGGYLDNKPFSYVVDALSWRLSALPMERKLIYVEPTPDHPERERQVFDAKPDALENAVDALTRIPQYETIREDLEAVLKRNRRIERVERIVRRVELDVETLKEEPFARVLLDQDGQVPDWSALDLGDMITYYGAAFLPYRRLRLVTVSDDLADRLAMRWGVDRHADLQYAMRALVRAWREAHYFEHREEATSERSASVNAFLETYDLGYRLRRVGFLLRKTHQLGRLVHALRDPAGRLGDADEALRQRLQRHGDPAELARHPALGAALTQLRQGLARALGELREACWPGPEQRPSLGSEEERRQLQRLLKLLMGEALDPPLDSLPDETGAAVSVAGQRLPPLDPQLTLQENVFARAQALFRLAGAGRRTRLQALLEEDLQTLGGQFRRYTRRSEERRASALLVRELLGQPRLVAREEGGRQRVRVALQPVADTGDDAALNSPVGTALRALLAEYYLRFDEYDQASFPLYYDTGTGEPSTVEVLRVSPEDAPSLVAPGSGRRKLAGDSLFHFGGFLDARWRRNDIMWGRLDGAERLLAALLPGESDTRLRETLLAQAQRAILREEMAPEGYDELVQRFAQALLAQGQPTLQQAFGALWQQLGPDDAARGQRTAQALKAVLGDGGLLAYVAGQYEVNRQLDTPRMLDNAARAVTVTGRLLQDLEQRQRMQASRAVWLTRGGLALQGLLAVSLPGSLPTAVVRHGLMLLYAVEVLLLLGAWLLAATGTRDFALAALALTAVAHLATTLTGDMMVRRTGRLKAVVALLALLLAGLAAVGGWTLWQLGPTTLMCTVPGLADGMGSLCDDPADGGPDGTDESDDPAGSVGDVRPPPV</sequence>
<comment type="caution">
    <text evidence="2">Lacks conserved residue(s) required for the propagation of feature annotation.</text>
</comment>
<feature type="region of interest" description="Disordered" evidence="3">
    <location>
        <begin position="1121"/>
        <end position="1152"/>
    </location>
</feature>
<dbReference type="OrthoDB" id="8728704at2"/>
<dbReference type="InterPro" id="IPR002641">
    <property type="entry name" value="PNPLA_dom"/>
</dbReference>
<evidence type="ECO:0000256" key="2">
    <source>
        <dbReference type="PROSITE-ProRule" id="PRU01161"/>
    </source>
</evidence>
<evidence type="ECO:0000256" key="3">
    <source>
        <dbReference type="SAM" id="MobiDB-lite"/>
    </source>
</evidence>
<organism evidence="6 7">
    <name type="scientific">Ideonella dechloratans</name>
    <dbReference type="NCBI Taxonomy" id="36863"/>
    <lineage>
        <taxon>Bacteria</taxon>
        <taxon>Pseudomonadati</taxon>
        <taxon>Pseudomonadota</taxon>
        <taxon>Betaproteobacteria</taxon>
        <taxon>Burkholderiales</taxon>
        <taxon>Sphaerotilaceae</taxon>
        <taxon>Ideonella</taxon>
    </lineage>
</organism>
<proteinExistence type="predicted"/>
<dbReference type="InterPro" id="IPR024282">
    <property type="entry name" value="DUF3376"/>
</dbReference>
<evidence type="ECO:0000256" key="4">
    <source>
        <dbReference type="SAM" id="Phobius"/>
    </source>
</evidence>
<dbReference type="RefSeq" id="WP_151125109.1">
    <property type="nucleotide sequence ID" value="NZ_CP088082.1"/>
</dbReference>